<dbReference type="GO" id="GO:0005737">
    <property type="term" value="C:cytoplasm"/>
    <property type="evidence" value="ECO:0007669"/>
    <property type="project" value="TreeGrafter"/>
</dbReference>
<evidence type="ECO:0000256" key="11">
    <source>
        <dbReference type="PIRNR" id="PIRNR001563"/>
    </source>
</evidence>
<evidence type="ECO:0000259" key="12">
    <source>
        <dbReference type="Pfam" id="PF02875"/>
    </source>
</evidence>
<keyword evidence="8" id="KW-0460">Magnesium</keyword>
<dbReference type="InterPro" id="IPR036615">
    <property type="entry name" value="Mur_ligase_C_dom_sf"/>
</dbReference>
<dbReference type="InterPro" id="IPR036565">
    <property type="entry name" value="Mur-like_cat_sf"/>
</dbReference>
<dbReference type="PANTHER" id="PTHR11136">
    <property type="entry name" value="FOLYLPOLYGLUTAMATE SYNTHASE-RELATED"/>
    <property type="match status" value="1"/>
</dbReference>
<comment type="cofactor">
    <cofactor evidence="1">
        <name>Mg(2+)</name>
        <dbReference type="ChEBI" id="CHEBI:18420"/>
    </cofactor>
</comment>
<dbReference type="GO" id="GO:0005524">
    <property type="term" value="F:ATP binding"/>
    <property type="evidence" value="ECO:0007669"/>
    <property type="project" value="UniProtKB-KW"/>
</dbReference>
<keyword evidence="6 11" id="KW-0547">Nucleotide-binding</keyword>
<dbReference type="GO" id="GO:0008841">
    <property type="term" value="F:dihydrofolate synthase activity"/>
    <property type="evidence" value="ECO:0007669"/>
    <property type="project" value="TreeGrafter"/>
</dbReference>
<dbReference type="AlphaFoldDB" id="A0A9D1EVU4"/>
<evidence type="ECO:0000256" key="1">
    <source>
        <dbReference type="ARBA" id="ARBA00001946"/>
    </source>
</evidence>
<feature type="domain" description="Mur ligase C-terminal" evidence="12">
    <location>
        <begin position="294"/>
        <end position="415"/>
    </location>
</feature>
<proteinExistence type="inferred from homology"/>
<feature type="domain" description="Mur ligase central" evidence="13">
    <location>
        <begin position="44"/>
        <end position="267"/>
    </location>
</feature>
<dbReference type="EMBL" id="DVIQ01000099">
    <property type="protein sequence ID" value="HIS32774.1"/>
    <property type="molecule type" value="Genomic_DNA"/>
</dbReference>
<evidence type="ECO:0000256" key="2">
    <source>
        <dbReference type="ARBA" id="ARBA00008276"/>
    </source>
</evidence>
<dbReference type="PANTHER" id="PTHR11136:SF0">
    <property type="entry name" value="DIHYDROFOLATE SYNTHETASE-RELATED"/>
    <property type="match status" value="1"/>
</dbReference>
<evidence type="ECO:0000256" key="3">
    <source>
        <dbReference type="ARBA" id="ARBA00013025"/>
    </source>
</evidence>
<keyword evidence="7 11" id="KW-0067">ATP-binding</keyword>
<dbReference type="NCBIfam" id="TIGR01499">
    <property type="entry name" value="folC"/>
    <property type="match status" value="1"/>
</dbReference>
<dbReference type="PIRSF" id="PIRSF001563">
    <property type="entry name" value="Folylpolyglu_synth"/>
    <property type="match status" value="1"/>
</dbReference>
<accession>A0A9D1EVU4</accession>
<name>A0A9D1EVU4_9FIRM</name>
<keyword evidence="5" id="KW-0479">Metal-binding</keyword>
<evidence type="ECO:0000256" key="10">
    <source>
        <dbReference type="ARBA" id="ARBA00047493"/>
    </source>
</evidence>
<evidence type="ECO:0000256" key="6">
    <source>
        <dbReference type="ARBA" id="ARBA00022741"/>
    </source>
</evidence>
<evidence type="ECO:0000256" key="4">
    <source>
        <dbReference type="ARBA" id="ARBA00022598"/>
    </source>
</evidence>
<dbReference type="Pfam" id="PF08245">
    <property type="entry name" value="Mur_ligase_M"/>
    <property type="match status" value="1"/>
</dbReference>
<dbReference type="Gene3D" id="3.40.1190.10">
    <property type="entry name" value="Mur-like, catalytic domain"/>
    <property type="match status" value="1"/>
</dbReference>
<dbReference type="GO" id="GO:0046872">
    <property type="term" value="F:metal ion binding"/>
    <property type="evidence" value="ECO:0007669"/>
    <property type="project" value="UniProtKB-KW"/>
</dbReference>
<organism evidence="14 15">
    <name type="scientific">Candidatus Limivivens intestinipullorum</name>
    <dbReference type="NCBI Taxonomy" id="2840858"/>
    <lineage>
        <taxon>Bacteria</taxon>
        <taxon>Bacillati</taxon>
        <taxon>Bacillota</taxon>
        <taxon>Clostridia</taxon>
        <taxon>Lachnospirales</taxon>
        <taxon>Lachnospiraceae</taxon>
        <taxon>Lachnospiraceae incertae sedis</taxon>
        <taxon>Candidatus Limivivens</taxon>
    </lineage>
</organism>
<keyword evidence="4 11" id="KW-0436">Ligase</keyword>
<reference evidence="14" key="2">
    <citation type="journal article" date="2021" name="PeerJ">
        <title>Extensive microbial diversity within the chicken gut microbiome revealed by metagenomics and culture.</title>
        <authorList>
            <person name="Gilroy R."/>
            <person name="Ravi A."/>
            <person name="Getino M."/>
            <person name="Pursley I."/>
            <person name="Horton D.L."/>
            <person name="Alikhan N.F."/>
            <person name="Baker D."/>
            <person name="Gharbi K."/>
            <person name="Hall N."/>
            <person name="Watson M."/>
            <person name="Adriaenssens E.M."/>
            <person name="Foster-Nyarko E."/>
            <person name="Jarju S."/>
            <person name="Secka A."/>
            <person name="Antonio M."/>
            <person name="Oren A."/>
            <person name="Chaudhuri R.R."/>
            <person name="La Ragione R."/>
            <person name="Hildebrand F."/>
            <person name="Pallen M.J."/>
        </authorList>
    </citation>
    <scope>NUCLEOTIDE SEQUENCE</scope>
    <source>
        <strain evidence="14">CHK190-19873</strain>
    </source>
</reference>
<dbReference type="InterPro" id="IPR013221">
    <property type="entry name" value="Mur_ligase_cen"/>
</dbReference>
<protein>
    <recommendedName>
        <fullName evidence="3">tetrahydrofolate synthase</fullName>
        <ecNumber evidence="3">6.3.2.17</ecNumber>
    </recommendedName>
    <alternativeName>
        <fullName evidence="9">Tetrahydrofolylpolyglutamate synthase</fullName>
    </alternativeName>
</protein>
<gene>
    <name evidence="14" type="ORF">IAB44_14700</name>
</gene>
<reference evidence="14" key="1">
    <citation type="submission" date="2020-10" db="EMBL/GenBank/DDBJ databases">
        <authorList>
            <person name="Gilroy R."/>
        </authorList>
    </citation>
    <scope>NUCLEOTIDE SEQUENCE</scope>
    <source>
        <strain evidence="14">CHK190-19873</strain>
    </source>
</reference>
<comment type="similarity">
    <text evidence="2 11">Belongs to the folylpolyglutamate synthase family.</text>
</comment>
<comment type="catalytic activity">
    <reaction evidence="10">
        <text>(6S)-5,6,7,8-tetrahydrofolyl-(gamma-L-Glu)(n) + L-glutamate + ATP = (6S)-5,6,7,8-tetrahydrofolyl-(gamma-L-Glu)(n+1) + ADP + phosphate + H(+)</text>
        <dbReference type="Rhea" id="RHEA:10580"/>
        <dbReference type="Rhea" id="RHEA-COMP:14738"/>
        <dbReference type="Rhea" id="RHEA-COMP:14740"/>
        <dbReference type="ChEBI" id="CHEBI:15378"/>
        <dbReference type="ChEBI" id="CHEBI:29985"/>
        <dbReference type="ChEBI" id="CHEBI:30616"/>
        <dbReference type="ChEBI" id="CHEBI:43474"/>
        <dbReference type="ChEBI" id="CHEBI:141005"/>
        <dbReference type="ChEBI" id="CHEBI:456216"/>
        <dbReference type="EC" id="6.3.2.17"/>
    </reaction>
</comment>
<dbReference type="InterPro" id="IPR004101">
    <property type="entry name" value="Mur_ligase_C"/>
</dbReference>
<evidence type="ECO:0000256" key="5">
    <source>
        <dbReference type="ARBA" id="ARBA00022723"/>
    </source>
</evidence>
<dbReference type="EC" id="6.3.2.17" evidence="3"/>
<sequence length="431" mass="48033">MNYQEARVYLGEMAKYGSVLGLETMKELLTRLGNPQDSLRFIYIGGTNGKGSVLAYVSEILKEAGYRVGRYLSPTLFSRRENIQVNGEMISREDLARLATKVREASDRMQEEGLAHPTVFEMETAIGFLYFQEQACGVVVLETGFGGSEDATNVVKTTVLEILTSISMDHTDLFGSTVGQVAKSEAGIIKPGARVVSAWQEEEAWKAIQEVCQERKARLTSADCREAKNLAVYGWEEQSFSYGGFSDLKIRLAGVCQIENAALAVEAVKALREMGWEISEEALRRGLYHTRWKGRFTVLSKDPVLIIDGAHNPGAAKSLRDSLERYFAGKRLFYIFGVFRDKDYREVIRLTADLAEHITAVQTPGSARALPAEELAGVLREYHKNVSCQPDIRKAVEENYRLADRKDDVIIAFGSLSFLGAVEKAAKEVRR</sequence>
<dbReference type="FunFam" id="3.40.1190.10:FF:000011">
    <property type="entry name" value="Folylpolyglutamate synthase/dihydrofolate synthase"/>
    <property type="match status" value="1"/>
</dbReference>
<evidence type="ECO:0000256" key="9">
    <source>
        <dbReference type="ARBA" id="ARBA00030592"/>
    </source>
</evidence>
<dbReference type="Gene3D" id="3.90.190.20">
    <property type="entry name" value="Mur ligase, C-terminal domain"/>
    <property type="match status" value="1"/>
</dbReference>
<evidence type="ECO:0000256" key="8">
    <source>
        <dbReference type="ARBA" id="ARBA00022842"/>
    </source>
</evidence>
<dbReference type="SUPFAM" id="SSF53623">
    <property type="entry name" value="MurD-like peptide ligases, catalytic domain"/>
    <property type="match status" value="1"/>
</dbReference>
<evidence type="ECO:0000313" key="14">
    <source>
        <dbReference type="EMBL" id="HIS32774.1"/>
    </source>
</evidence>
<comment type="caution">
    <text evidence="14">The sequence shown here is derived from an EMBL/GenBank/DDBJ whole genome shotgun (WGS) entry which is preliminary data.</text>
</comment>
<dbReference type="Proteomes" id="UP000823935">
    <property type="component" value="Unassembled WGS sequence"/>
</dbReference>
<dbReference type="GO" id="GO:0004326">
    <property type="term" value="F:tetrahydrofolylpolyglutamate synthase activity"/>
    <property type="evidence" value="ECO:0007669"/>
    <property type="project" value="UniProtKB-EC"/>
</dbReference>
<dbReference type="SUPFAM" id="SSF53244">
    <property type="entry name" value="MurD-like peptide ligases, peptide-binding domain"/>
    <property type="match status" value="1"/>
</dbReference>
<evidence type="ECO:0000256" key="7">
    <source>
        <dbReference type="ARBA" id="ARBA00022840"/>
    </source>
</evidence>
<dbReference type="Pfam" id="PF02875">
    <property type="entry name" value="Mur_ligase_C"/>
    <property type="match status" value="1"/>
</dbReference>
<evidence type="ECO:0000259" key="13">
    <source>
        <dbReference type="Pfam" id="PF08245"/>
    </source>
</evidence>
<evidence type="ECO:0000313" key="15">
    <source>
        <dbReference type="Proteomes" id="UP000823935"/>
    </source>
</evidence>
<dbReference type="InterPro" id="IPR001645">
    <property type="entry name" value="Folylpolyglutamate_synth"/>
</dbReference>